<dbReference type="EMBL" id="VSDQ01000729">
    <property type="protein sequence ID" value="TYA69962.1"/>
    <property type="molecule type" value="Genomic_DNA"/>
</dbReference>
<keyword evidence="3 6" id="KW-0808">Transferase</keyword>
<dbReference type="Gene3D" id="3.90.550.10">
    <property type="entry name" value="Spore Coat Polysaccharide Biosynthesis Protein SpsA, Chain A"/>
    <property type="match status" value="1"/>
</dbReference>
<accession>A0A5D0HKY4</accession>
<feature type="transmembrane region" description="Helical" evidence="4">
    <location>
        <begin position="288"/>
        <end position="310"/>
    </location>
</feature>
<comment type="similarity">
    <text evidence="1">Belongs to the glycosyltransferase 2 family.</text>
</comment>
<organism evidence="6 7">
    <name type="scientific">Seonamhaeicola marinus</name>
    <dbReference type="NCBI Taxonomy" id="1912246"/>
    <lineage>
        <taxon>Bacteria</taxon>
        <taxon>Pseudomonadati</taxon>
        <taxon>Bacteroidota</taxon>
        <taxon>Flavobacteriia</taxon>
        <taxon>Flavobacteriales</taxon>
        <taxon>Flavobacteriaceae</taxon>
    </lineage>
</organism>
<feature type="transmembrane region" description="Helical" evidence="4">
    <location>
        <begin position="345"/>
        <end position="368"/>
    </location>
</feature>
<evidence type="ECO:0000313" key="6">
    <source>
        <dbReference type="EMBL" id="TYA69962.1"/>
    </source>
</evidence>
<evidence type="ECO:0000256" key="2">
    <source>
        <dbReference type="ARBA" id="ARBA00022676"/>
    </source>
</evidence>
<proteinExistence type="inferred from homology"/>
<comment type="caution">
    <text evidence="6">The sequence shown here is derived from an EMBL/GenBank/DDBJ whole genome shotgun (WGS) entry which is preliminary data.</text>
</comment>
<dbReference type="AlphaFoldDB" id="A0A5D0HKY4"/>
<feature type="domain" description="Glycosyltransferase 2-like" evidence="5">
    <location>
        <begin position="41"/>
        <end position="182"/>
    </location>
</feature>
<keyword evidence="2" id="KW-0328">Glycosyltransferase</keyword>
<dbReference type="PANTHER" id="PTHR43630:SF1">
    <property type="entry name" value="POLY-BETA-1,6-N-ACETYL-D-GLUCOSAMINE SYNTHASE"/>
    <property type="match status" value="1"/>
</dbReference>
<dbReference type="InterPro" id="IPR029044">
    <property type="entry name" value="Nucleotide-diphossugar_trans"/>
</dbReference>
<dbReference type="CDD" id="cd04192">
    <property type="entry name" value="GT_2_like_e"/>
    <property type="match status" value="1"/>
</dbReference>
<dbReference type="OrthoDB" id="9805625at2"/>
<evidence type="ECO:0000259" key="5">
    <source>
        <dbReference type="Pfam" id="PF00535"/>
    </source>
</evidence>
<name>A0A5D0HKY4_9FLAO</name>
<dbReference type="Pfam" id="PF00535">
    <property type="entry name" value="Glycos_transf_2"/>
    <property type="match status" value="1"/>
</dbReference>
<dbReference type="Proteomes" id="UP000323930">
    <property type="component" value="Unassembled WGS sequence"/>
</dbReference>
<keyword evidence="7" id="KW-1185">Reference proteome</keyword>
<dbReference type="InterPro" id="IPR001173">
    <property type="entry name" value="Glyco_trans_2-like"/>
</dbReference>
<sequence>MVLTSFIIILIYLFLIGSFTIGFDRVKDFTLKSRSSKTTFSVIIPFRNEAEHLSELLASILKLEYPKHLYDVIFVDDASNDDSVSIIEKTCKTLKSSGSDTLNIHIIENNRQTNSPKKDAITTAVKHAKNDWIITTDADCVLPKFWLDSFDEYIQENNATCIVAPVTYYNVNTSFKRFQLLDILSLQGATIGGFGINKPIMCNGANFAYEKALFNALKGFDGNSNIASGDDIFFLEKVSRNHPKQLHYLKSEHAIVTTTTETSWRHVIEQRVRWASKASHYKNWFSKFTGLVVLLTNTLIITLILLTLLGEFHPKSLVYVLVIKFSIDFLLLFKTASFFNQKEALLSYPWVFILYPFFSVYIAFLSLFKTYKWKDRTFRK</sequence>
<dbReference type="SUPFAM" id="SSF53448">
    <property type="entry name" value="Nucleotide-diphospho-sugar transferases"/>
    <property type="match status" value="1"/>
</dbReference>
<dbReference type="GO" id="GO:0016757">
    <property type="term" value="F:glycosyltransferase activity"/>
    <property type="evidence" value="ECO:0007669"/>
    <property type="project" value="UniProtKB-KW"/>
</dbReference>
<keyword evidence="4" id="KW-1133">Transmembrane helix</keyword>
<feature type="transmembrane region" description="Helical" evidence="4">
    <location>
        <begin position="316"/>
        <end position="333"/>
    </location>
</feature>
<evidence type="ECO:0000256" key="4">
    <source>
        <dbReference type="SAM" id="Phobius"/>
    </source>
</evidence>
<evidence type="ECO:0000256" key="3">
    <source>
        <dbReference type="ARBA" id="ARBA00022679"/>
    </source>
</evidence>
<gene>
    <name evidence="6" type="ORF">FUA24_21975</name>
</gene>
<keyword evidence="4" id="KW-0812">Transmembrane</keyword>
<dbReference type="PANTHER" id="PTHR43630">
    <property type="entry name" value="POLY-BETA-1,6-N-ACETYL-D-GLUCOSAMINE SYNTHASE"/>
    <property type="match status" value="1"/>
</dbReference>
<keyword evidence="4" id="KW-0472">Membrane</keyword>
<dbReference type="RefSeq" id="WP_148545234.1">
    <property type="nucleotide sequence ID" value="NZ_VSDQ01000729.1"/>
</dbReference>
<evidence type="ECO:0000256" key="1">
    <source>
        <dbReference type="ARBA" id="ARBA00006739"/>
    </source>
</evidence>
<protein>
    <submittedName>
        <fullName evidence="6">Glycosyltransferase</fullName>
    </submittedName>
</protein>
<feature type="transmembrane region" description="Helical" evidence="4">
    <location>
        <begin position="6"/>
        <end position="26"/>
    </location>
</feature>
<evidence type="ECO:0000313" key="7">
    <source>
        <dbReference type="Proteomes" id="UP000323930"/>
    </source>
</evidence>
<reference evidence="6 7" key="1">
    <citation type="submission" date="2019-08" db="EMBL/GenBank/DDBJ databases">
        <title>Seonamhaeicola sediminis sp. nov., isolated from marine sediment.</title>
        <authorList>
            <person name="Cao W.R."/>
        </authorList>
    </citation>
    <scope>NUCLEOTIDE SEQUENCE [LARGE SCALE GENOMIC DNA]</scope>
    <source>
        <strain evidence="6 7">B011</strain>
    </source>
</reference>